<feature type="domain" description="Membrane iron-sulfur containing protein FtrD-like" evidence="2">
    <location>
        <begin position="294"/>
        <end position="396"/>
    </location>
</feature>
<evidence type="ECO:0000313" key="4">
    <source>
        <dbReference type="Proteomes" id="UP000007254"/>
    </source>
</evidence>
<proteinExistence type="predicted"/>
<feature type="transmembrane region" description="Helical" evidence="1">
    <location>
        <begin position="246"/>
        <end position="265"/>
    </location>
</feature>
<evidence type="ECO:0000256" key="1">
    <source>
        <dbReference type="SAM" id="Phobius"/>
    </source>
</evidence>
<feature type="transmembrane region" description="Helical" evidence="1">
    <location>
        <begin position="81"/>
        <end position="99"/>
    </location>
</feature>
<evidence type="ECO:0000313" key="3">
    <source>
        <dbReference type="EMBL" id="AEJ60728.1"/>
    </source>
</evidence>
<feature type="transmembrane region" description="Helical" evidence="1">
    <location>
        <begin position="195"/>
        <end position="213"/>
    </location>
</feature>
<dbReference type="STRING" id="869211.Spith_0445"/>
<dbReference type="AlphaFoldDB" id="G0GEP0"/>
<gene>
    <name evidence="3" type="ordered locus">Spith_0445</name>
</gene>
<organism evidence="3 4">
    <name type="scientific">Winmispira thermophila (strain ATCC 700085 / DSM 6578 / Z-1203)</name>
    <name type="common">Spirochaeta thermophila</name>
    <dbReference type="NCBI Taxonomy" id="869211"/>
    <lineage>
        <taxon>Bacteria</taxon>
        <taxon>Pseudomonadati</taxon>
        <taxon>Spirochaetota</taxon>
        <taxon>Spirochaetia</taxon>
        <taxon>Winmispirales</taxon>
        <taxon>Winmispiraceae</taxon>
        <taxon>Winmispira</taxon>
    </lineage>
</organism>
<dbReference type="EMBL" id="CP002903">
    <property type="protein sequence ID" value="AEJ60728.1"/>
    <property type="molecule type" value="Genomic_DNA"/>
</dbReference>
<dbReference type="OrthoDB" id="9792533at2"/>
<keyword evidence="1" id="KW-1133">Transmembrane helix</keyword>
<feature type="transmembrane region" description="Helical" evidence="1">
    <location>
        <begin position="147"/>
        <end position="175"/>
    </location>
</feature>
<sequence>MDVVSAILGTLLPLVVIVSLQEEGWGRRSGGSPVRVPMFLLLLVWLSAPLAVDLGLYRWFRLGVLVFTMASIPVFFSRAKAVSVWGLGLWTGLVLWEYFTDHPVTVVSLLNSEFVARMLLIAGSVLLLLLFHHYLRLLKGSVPGLLSSLLVGGGLLVLEIVLAGEVVLELVRAGVLPPSRGLVGFSARTTRYGPLSGYLFLAVCAVMVGYVALVHRPRHAAAEPEETGPERRKRCAAARRHRRRTAAGVVVVLMVAFPLLFQDIWGGRAPRLSAAEEVALSPASGSVEIPLEEVSDGNLHRYAFLSTEGTAVCFFVINRDPSGMDPVAVLDACMLCGDAGYVQEGEDVICVACGVKMFIPTIGEPGGCNPIPIDYTVTRDMVMIGGDVLENAAVYFLQEESF</sequence>
<dbReference type="InterPro" id="IPR018758">
    <property type="entry name" value="FtrD-like"/>
</dbReference>
<reference evidence="3 4" key="1">
    <citation type="submission" date="2011-06" db="EMBL/GenBank/DDBJ databases">
        <title>The complete genome of Spirochaeta thermophila DSM 6578.</title>
        <authorList>
            <consortium name="US DOE Joint Genome Institute (JGI-PGF)"/>
            <person name="Lucas S."/>
            <person name="Lapidus A."/>
            <person name="Bruce D."/>
            <person name="Goodwin L."/>
            <person name="Pitluck S."/>
            <person name="Peters L."/>
            <person name="Kyrpides N."/>
            <person name="Mavromatis K."/>
            <person name="Ivanova N."/>
            <person name="Mikailova N."/>
            <person name="Pagani I."/>
            <person name="Chertkov O."/>
            <person name="Detter J.C."/>
            <person name="Tapia R."/>
            <person name="Han C."/>
            <person name="Land M."/>
            <person name="Hauser L."/>
            <person name="Markowitz V."/>
            <person name="Cheng J.-F."/>
            <person name="Hugenholtz P."/>
            <person name="Woyke T."/>
            <person name="Wu D."/>
            <person name="Spring S."/>
            <person name="Merkhoffer B."/>
            <person name="Schneider S."/>
            <person name="Klenk H.-P."/>
            <person name="Eisen J.A."/>
        </authorList>
    </citation>
    <scope>NUCLEOTIDE SEQUENCE [LARGE SCALE GENOMIC DNA]</scope>
    <source>
        <strain evidence="4">ATCC 700085 / DSM 6578 / Z-1203</strain>
    </source>
</reference>
<accession>G0GEP0</accession>
<evidence type="ECO:0000259" key="2">
    <source>
        <dbReference type="Pfam" id="PF10080"/>
    </source>
</evidence>
<dbReference type="Pfam" id="PF10080">
    <property type="entry name" value="FtrD-like"/>
    <property type="match status" value="1"/>
</dbReference>
<name>G0GEP0_WINT7</name>
<dbReference type="Proteomes" id="UP000007254">
    <property type="component" value="Chromosome"/>
</dbReference>
<keyword evidence="1" id="KW-0472">Membrane</keyword>
<protein>
    <recommendedName>
        <fullName evidence="2">Membrane iron-sulfur containing protein FtrD-like domain-containing protein</fullName>
    </recommendedName>
</protein>
<feature type="transmembrane region" description="Helical" evidence="1">
    <location>
        <begin position="114"/>
        <end position="135"/>
    </location>
</feature>
<keyword evidence="1" id="KW-0812">Transmembrane</keyword>
<keyword evidence="4" id="KW-1185">Reference proteome</keyword>
<dbReference type="KEGG" id="stq:Spith_0445"/>
<dbReference type="RefSeq" id="WP_014624126.1">
    <property type="nucleotide sequence ID" value="NC_017583.1"/>
</dbReference>
<feature type="transmembrane region" description="Helical" evidence="1">
    <location>
        <begin position="36"/>
        <end position="60"/>
    </location>
</feature>
<dbReference type="HOGENOM" id="CLU_045824_1_0_12"/>